<keyword evidence="1" id="KW-0732">Signal</keyword>
<proteinExistence type="predicted"/>
<dbReference type="PANTHER" id="PTHR35271">
    <property type="entry name" value="ABC TRANSPORTER, SUBSTRATE-BINDING LIPOPROTEIN-RELATED"/>
    <property type="match status" value="1"/>
</dbReference>
<organism evidence="2 3">
    <name type="scientific">Aliiruegeria lutimaris</name>
    <dbReference type="NCBI Taxonomy" id="571298"/>
    <lineage>
        <taxon>Bacteria</taxon>
        <taxon>Pseudomonadati</taxon>
        <taxon>Pseudomonadota</taxon>
        <taxon>Alphaproteobacteria</taxon>
        <taxon>Rhodobacterales</taxon>
        <taxon>Roseobacteraceae</taxon>
        <taxon>Aliiruegeria</taxon>
    </lineage>
</organism>
<dbReference type="OrthoDB" id="9776955at2"/>
<sequence>MPRILSVLALVTACIATAAAADTKKIYVVTWEHECEHSCQGFIETIENSGFDAEVFLRLSGQDKSKFPGFIEEARSLKVDLVATYGTSVTLGIVGRKADDGKGTHIEGIPAVFWYVADPFGTGIAESFEGSGRSHVAGTYNRVPEAVNIRTIRSIKPDFRHLGILYNGNERNSLIKVEEHRALSKELGYDFTAIEIDPGNPDAPDPALIPERMKALAEAGVDFIYLGSSSYLRIHAEVFTSSAVENGLPVLSPYEELVRENHALVSIAAKAHDVGRVAAEQVLRILRDQKKPSDLPIAQVTDYAYVVNMDVARKLGFFPPVEILQVAETIH</sequence>
<dbReference type="InterPro" id="IPR007487">
    <property type="entry name" value="ABC_transpt-TYRBP-like"/>
</dbReference>
<dbReference type="Gene3D" id="3.40.50.2300">
    <property type="match status" value="2"/>
</dbReference>
<evidence type="ECO:0000313" key="2">
    <source>
        <dbReference type="EMBL" id="SDL89439.1"/>
    </source>
</evidence>
<dbReference type="CDD" id="cd06325">
    <property type="entry name" value="PBP1_ABC_unchar_transporter"/>
    <property type="match status" value="1"/>
</dbReference>
<protein>
    <submittedName>
        <fullName evidence="2">Putative ABC transport system substrate-binding protein</fullName>
    </submittedName>
</protein>
<evidence type="ECO:0000313" key="3">
    <source>
        <dbReference type="Proteomes" id="UP000199382"/>
    </source>
</evidence>
<dbReference type="AlphaFoldDB" id="A0A1G9NSS3"/>
<keyword evidence="3" id="KW-1185">Reference proteome</keyword>
<dbReference type="PANTHER" id="PTHR35271:SF1">
    <property type="entry name" value="ABC TRANSPORTER, SUBSTRATE-BINDING LIPOPROTEIN"/>
    <property type="match status" value="1"/>
</dbReference>
<dbReference type="Pfam" id="PF04392">
    <property type="entry name" value="ABC_sub_bind"/>
    <property type="match status" value="1"/>
</dbReference>
<accession>A0A1G9NSS3</accession>
<dbReference type="STRING" id="571298.SAMN04488026_11283"/>
<gene>
    <name evidence="2" type="ORF">SAMN04488026_11283</name>
</gene>
<evidence type="ECO:0000256" key="1">
    <source>
        <dbReference type="SAM" id="SignalP"/>
    </source>
</evidence>
<dbReference type="Proteomes" id="UP000199382">
    <property type="component" value="Unassembled WGS sequence"/>
</dbReference>
<feature type="signal peptide" evidence="1">
    <location>
        <begin position="1"/>
        <end position="20"/>
    </location>
</feature>
<feature type="chain" id="PRO_5011638373" evidence="1">
    <location>
        <begin position="21"/>
        <end position="331"/>
    </location>
</feature>
<name>A0A1G9NSS3_9RHOB</name>
<reference evidence="2 3" key="1">
    <citation type="submission" date="2016-10" db="EMBL/GenBank/DDBJ databases">
        <authorList>
            <person name="de Groot N.N."/>
        </authorList>
    </citation>
    <scope>NUCLEOTIDE SEQUENCE [LARGE SCALE GENOMIC DNA]</scope>
    <source>
        <strain evidence="2 3">DSM 25294</strain>
    </source>
</reference>
<dbReference type="RefSeq" id="WP_093164743.1">
    <property type="nucleotide sequence ID" value="NZ_FNEK01000128.1"/>
</dbReference>
<dbReference type="EMBL" id="FNEK01000128">
    <property type="protein sequence ID" value="SDL89439.1"/>
    <property type="molecule type" value="Genomic_DNA"/>
</dbReference>